<reference evidence="2 3" key="1">
    <citation type="submission" date="2015-11" db="EMBL/GenBank/DDBJ databases">
        <title>Draft Genome Sequence of the Strain BR 10303 (Bradyrhizobium sp.) isolated from nodules of Centrolobium paraense.</title>
        <authorList>
            <person name="Zelli J.E."/>
            <person name="Simoes-Araujo J.L."/>
            <person name="Barauna A.C."/>
            <person name="Silva K."/>
        </authorList>
    </citation>
    <scope>NUCLEOTIDE SEQUENCE [LARGE SCALE GENOMIC DNA]</scope>
    <source>
        <strain evidence="2 3">BR 10303</strain>
    </source>
</reference>
<accession>A0A109JUV4</accession>
<keyword evidence="1" id="KW-0732">Signal</keyword>
<dbReference type="RefSeq" id="WP_066507219.1">
    <property type="nucleotide sequence ID" value="NZ_LNCU01000062.1"/>
</dbReference>
<dbReference type="InterPro" id="IPR046565">
    <property type="entry name" value="DUF6719"/>
</dbReference>
<protein>
    <submittedName>
        <fullName evidence="2">Uncharacterized protein</fullName>
    </submittedName>
</protein>
<comment type="caution">
    <text evidence="2">The sequence shown here is derived from an EMBL/GenBank/DDBJ whole genome shotgun (WGS) entry which is preliminary data.</text>
</comment>
<evidence type="ECO:0000256" key="1">
    <source>
        <dbReference type="SAM" id="SignalP"/>
    </source>
</evidence>
<dbReference type="OrthoDB" id="7960998at2"/>
<evidence type="ECO:0000313" key="2">
    <source>
        <dbReference type="EMBL" id="KWV55524.1"/>
    </source>
</evidence>
<dbReference type="AlphaFoldDB" id="A0A109JUV4"/>
<dbReference type="Proteomes" id="UP000057737">
    <property type="component" value="Unassembled WGS sequence"/>
</dbReference>
<evidence type="ECO:0000313" key="3">
    <source>
        <dbReference type="Proteomes" id="UP000057737"/>
    </source>
</evidence>
<sequence>MKETAMRRFGFGALFGAIALVTAGAPALAQQAQAVSREQDIGGLRVGQRVLVDDGSCPSGQIKQVMGSQLKETGVVRTRTCVPRLARR</sequence>
<organism evidence="2 3">
    <name type="scientific">Bradyrhizobium macuxiense</name>
    <dbReference type="NCBI Taxonomy" id="1755647"/>
    <lineage>
        <taxon>Bacteria</taxon>
        <taxon>Pseudomonadati</taxon>
        <taxon>Pseudomonadota</taxon>
        <taxon>Alphaproteobacteria</taxon>
        <taxon>Hyphomicrobiales</taxon>
        <taxon>Nitrobacteraceae</taxon>
        <taxon>Bradyrhizobium</taxon>
    </lineage>
</organism>
<gene>
    <name evidence="2" type="ORF">AS156_05565</name>
</gene>
<feature type="chain" id="PRO_5007137203" evidence="1">
    <location>
        <begin position="30"/>
        <end position="88"/>
    </location>
</feature>
<name>A0A109JUV4_9BRAD</name>
<keyword evidence="3" id="KW-1185">Reference proteome</keyword>
<proteinExistence type="predicted"/>
<dbReference type="EMBL" id="LNCU01000062">
    <property type="protein sequence ID" value="KWV55524.1"/>
    <property type="molecule type" value="Genomic_DNA"/>
</dbReference>
<feature type="signal peptide" evidence="1">
    <location>
        <begin position="1"/>
        <end position="29"/>
    </location>
</feature>
<dbReference type="Pfam" id="PF20477">
    <property type="entry name" value="DUF6719"/>
    <property type="match status" value="1"/>
</dbReference>